<comment type="similarity">
    <text evidence="1">Belongs to the short-chain dehydrogenases/reductases (SDR) family.</text>
</comment>
<dbReference type="SUPFAM" id="SSF51735">
    <property type="entry name" value="NAD(P)-binding Rossmann-fold domains"/>
    <property type="match status" value="1"/>
</dbReference>
<evidence type="ECO:0000256" key="1">
    <source>
        <dbReference type="ARBA" id="ARBA00006484"/>
    </source>
</evidence>
<organism evidence="4">
    <name type="scientific">Melanopsichium pennsylvanicum 4</name>
    <dbReference type="NCBI Taxonomy" id="1398559"/>
    <lineage>
        <taxon>Eukaryota</taxon>
        <taxon>Fungi</taxon>
        <taxon>Dikarya</taxon>
        <taxon>Basidiomycota</taxon>
        <taxon>Ustilaginomycotina</taxon>
        <taxon>Ustilaginomycetes</taxon>
        <taxon>Ustilaginales</taxon>
        <taxon>Ustilaginaceae</taxon>
        <taxon>Melanopsichium</taxon>
    </lineage>
</organism>
<proteinExistence type="inferred from homology"/>
<dbReference type="EMBL" id="HG529601">
    <property type="protein sequence ID" value="CDI54053.1"/>
    <property type="molecule type" value="Genomic_DNA"/>
</dbReference>
<dbReference type="InterPro" id="IPR002347">
    <property type="entry name" value="SDR_fam"/>
</dbReference>
<dbReference type="PRINTS" id="PR00081">
    <property type="entry name" value="GDHRDH"/>
</dbReference>
<dbReference type="PROSITE" id="PS00061">
    <property type="entry name" value="ADH_SHORT"/>
    <property type="match status" value="1"/>
</dbReference>
<dbReference type="Pfam" id="PF00106">
    <property type="entry name" value="adh_short"/>
    <property type="match status" value="1"/>
</dbReference>
<dbReference type="PANTHER" id="PTHR43008:SF4">
    <property type="entry name" value="CHAIN DEHYDROGENASE, PUTATIVE (AFU_ORTHOLOGUE AFUA_4G08710)-RELATED"/>
    <property type="match status" value="1"/>
</dbReference>
<name>A0A077R566_9BASI</name>
<evidence type="ECO:0000256" key="3">
    <source>
        <dbReference type="ARBA" id="ARBA00023002"/>
    </source>
</evidence>
<dbReference type="Gene3D" id="3.40.50.720">
    <property type="entry name" value="NAD(P)-binding Rossmann-like Domain"/>
    <property type="match status" value="1"/>
</dbReference>
<evidence type="ECO:0000256" key="2">
    <source>
        <dbReference type="ARBA" id="ARBA00022857"/>
    </source>
</evidence>
<dbReference type="PANTHER" id="PTHR43008">
    <property type="entry name" value="BENZIL REDUCTASE"/>
    <property type="match status" value="1"/>
</dbReference>
<accession>A0A077R566</accession>
<evidence type="ECO:0000313" key="4">
    <source>
        <dbReference type="EMBL" id="CDI54053.1"/>
    </source>
</evidence>
<dbReference type="AlphaFoldDB" id="A0A077R566"/>
<reference evidence="4" key="1">
    <citation type="journal article" date="2014" name="Genome Biol. Evol.">
        <title>Gene Loss Rather Than Gene Gain Is Associated with a Host Jump from Monocots to Dicots in the Smut Fungus Melanopsichium pennsylvanicum.</title>
        <authorList>
            <person name="Sharma R."/>
            <person name="Mishra B."/>
            <person name="Runge F."/>
            <person name="Thines M."/>
        </authorList>
    </citation>
    <scope>NUCLEOTIDE SEQUENCE</scope>
    <source>
        <strain evidence="4">4</strain>
    </source>
</reference>
<sequence length="422" mass="46918">MSNAHSSPQATALNDALKTAINRRSKPNSFTLDIIIDTIFRPLFHSTPLSGIATVLSLIKLVGGTTNLKFLYARQDVSRREKLSLLASDFASGWSNSTNRFAKWYIALRLLKTINAIGNRLVIDREKPRHIRWMEHVIVITGGARGICGHVVKILRSKGAQVVVLDLPEKSEHGLENVYIQTDVTDIQSLLRAKQQVEDKLGYCTMLLCGAGLARHSFLLDTEEQFAYETAKQVSEVNFHGVMATLKAFGEHMLPEGGVKDRATKQAKNGWGGHILIIGSGAAYVELPANAAYNASKAATVSLHSSLSAELDGYHKVDNVRSSIICPLKIESKMTEGRMIDTHDQFMLPTLTIPEAADKIVKILEQDKSRIVYIPRAMYVMSYNKVLPGWILRSVHKGLGAMDTFMIYAKEFRNREDNVNQK</sequence>
<protein>
    <submittedName>
        <fullName evidence="4">Retinal short-chain dehydrogenase reductase</fullName>
    </submittedName>
</protein>
<dbReference type="InterPro" id="IPR020904">
    <property type="entry name" value="Sc_DH/Rdtase_CS"/>
</dbReference>
<keyword evidence="2" id="KW-0521">NADP</keyword>
<keyword evidence="3" id="KW-0560">Oxidoreductase</keyword>
<dbReference type="InterPro" id="IPR036291">
    <property type="entry name" value="NAD(P)-bd_dom_sf"/>
</dbReference>
<dbReference type="GO" id="GO:0016616">
    <property type="term" value="F:oxidoreductase activity, acting on the CH-OH group of donors, NAD or NADP as acceptor"/>
    <property type="evidence" value="ECO:0007669"/>
    <property type="project" value="UniProtKB-ARBA"/>
</dbReference>
<dbReference type="GO" id="GO:0050664">
    <property type="term" value="F:oxidoreductase activity, acting on NAD(P)H, oxygen as acceptor"/>
    <property type="evidence" value="ECO:0007669"/>
    <property type="project" value="TreeGrafter"/>
</dbReference>